<dbReference type="AlphaFoldDB" id="H1S2C7"/>
<accession>H1S2C7</accession>
<evidence type="ECO:0000313" key="1">
    <source>
        <dbReference type="EMBL" id="EHP43329.1"/>
    </source>
</evidence>
<sequence>MAQAQDGADLVLAVGQCHGHRHLAVGRQAVALVGHGVFGFPQQRRIGQDFRQAGEQRVAACVVGDQ</sequence>
<organism evidence="1 2">
    <name type="scientific">Cupriavidus basilensis OR16</name>
    <dbReference type="NCBI Taxonomy" id="1127483"/>
    <lineage>
        <taxon>Bacteria</taxon>
        <taxon>Pseudomonadati</taxon>
        <taxon>Pseudomonadota</taxon>
        <taxon>Betaproteobacteria</taxon>
        <taxon>Burkholderiales</taxon>
        <taxon>Burkholderiaceae</taxon>
        <taxon>Cupriavidus</taxon>
    </lineage>
</organism>
<reference evidence="1 2" key="1">
    <citation type="journal article" date="2012" name="J. Bacteriol.">
        <title>De Novo Genome Project of Cupriavidus basilensis OR16.</title>
        <authorList>
            <person name="Cserhati M."/>
            <person name="Kriszt B."/>
            <person name="Szoboszlay S."/>
            <person name="Toth A."/>
            <person name="Szabo I."/>
            <person name="Tancsics A."/>
            <person name="Nagy I."/>
            <person name="Horvath B."/>
            <person name="Nagy I."/>
            <person name="Kukolya J."/>
        </authorList>
    </citation>
    <scope>NUCLEOTIDE SEQUENCE [LARGE SCALE GENOMIC DNA]</scope>
    <source>
        <strain evidence="1 2">OR16</strain>
    </source>
</reference>
<protein>
    <submittedName>
        <fullName evidence="1">Uncharacterized protein</fullName>
    </submittedName>
</protein>
<name>H1S2C7_9BURK</name>
<gene>
    <name evidence="1" type="ORF">OR16_09259</name>
</gene>
<comment type="caution">
    <text evidence="1">The sequence shown here is derived from an EMBL/GenBank/DDBJ whole genome shotgun (WGS) entry which is preliminary data.</text>
</comment>
<dbReference type="Proteomes" id="UP000005808">
    <property type="component" value="Unassembled WGS sequence"/>
</dbReference>
<proteinExistence type="predicted"/>
<dbReference type="EMBL" id="AHJE01000020">
    <property type="protein sequence ID" value="EHP43329.1"/>
    <property type="molecule type" value="Genomic_DNA"/>
</dbReference>
<evidence type="ECO:0000313" key="2">
    <source>
        <dbReference type="Proteomes" id="UP000005808"/>
    </source>
</evidence>